<accession>A0A9P6WI15</accession>
<evidence type="ECO:0000313" key="1">
    <source>
        <dbReference type="EMBL" id="KAG0686443.1"/>
    </source>
</evidence>
<proteinExistence type="predicted"/>
<gene>
    <name evidence="1" type="ORF">C6P40_004087</name>
</gene>
<evidence type="ECO:0000313" key="2">
    <source>
        <dbReference type="Proteomes" id="UP000697127"/>
    </source>
</evidence>
<dbReference type="AlphaFoldDB" id="A0A9P6WI15"/>
<reference evidence="1" key="1">
    <citation type="submission" date="2020-11" db="EMBL/GenBank/DDBJ databases">
        <title>Kefir isolates.</title>
        <authorList>
            <person name="Marcisauskas S."/>
            <person name="Kim Y."/>
            <person name="Blasche S."/>
        </authorList>
    </citation>
    <scope>NUCLEOTIDE SEQUENCE</scope>
    <source>
        <strain evidence="1">Olga-1</strain>
    </source>
</reference>
<evidence type="ECO:0008006" key="3">
    <source>
        <dbReference type="Google" id="ProtNLM"/>
    </source>
</evidence>
<feature type="non-terminal residue" evidence="1">
    <location>
        <position position="1"/>
    </location>
</feature>
<sequence length="269" mass="31311">MNNNNLNIITYNIEKLSDTSKSIDFQQHIDDNINIIGLTEYDITQNPSTSKQILDTFKSQSFFPIASTQNSRLTIKETGKRKKTIKTFSSKYYTQRQTPFPSKFLKQPNIIKSIFEPTPIWNNNIEASFLYYVETIRQRFRTINRFWNQIPSLQLSSSEQFDSLNTYHSGNTLSNNLTLRPIALTNTIFRLTNFILTNRAMPIMNRIISQQQQAFLPSRNIHLNVQVAKITTHHIQNQPSSTPQHLLLVDMAKAFDTLSHQYLQKILEH</sequence>
<keyword evidence="2" id="KW-1185">Reference proteome</keyword>
<protein>
    <recommendedName>
        <fullName evidence="3">Reverse transcriptase domain-containing protein</fullName>
    </recommendedName>
</protein>
<dbReference type="Proteomes" id="UP000697127">
    <property type="component" value="Unassembled WGS sequence"/>
</dbReference>
<name>A0A9P6WI15_9ASCO</name>
<organism evidence="1 2">
    <name type="scientific">Pichia californica</name>
    <dbReference type="NCBI Taxonomy" id="460514"/>
    <lineage>
        <taxon>Eukaryota</taxon>
        <taxon>Fungi</taxon>
        <taxon>Dikarya</taxon>
        <taxon>Ascomycota</taxon>
        <taxon>Saccharomycotina</taxon>
        <taxon>Pichiomycetes</taxon>
        <taxon>Pichiales</taxon>
        <taxon>Pichiaceae</taxon>
        <taxon>Pichia</taxon>
    </lineage>
</organism>
<comment type="caution">
    <text evidence="1">The sequence shown here is derived from an EMBL/GenBank/DDBJ whole genome shotgun (WGS) entry which is preliminary data.</text>
</comment>
<dbReference type="EMBL" id="PUHW01000508">
    <property type="protein sequence ID" value="KAG0686443.1"/>
    <property type="molecule type" value="Genomic_DNA"/>
</dbReference>